<keyword evidence="2" id="KW-0521">NADP</keyword>
<name>A0ABV8FFJ0_9ACTN</name>
<evidence type="ECO:0000256" key="1">
    <source>
        <dbReference type="ARBA" id="ARBA00006328"/>
    </source>
</evidence>
<dbReference type="InterPro" id="IPR051164">
    <property type="entry name" value="NmrA-like_oxidored"/>
</dbReference>
<dbReference type="SUPFAM" id="SSF51735">
    <property type="entry name" value="NAD(P)-binding Rossmann-fold domains"/>
    <property type="match status" value="1"/>
</dbReference>
<gene>
    <name evidence="4" type="ORF">ACFOYY_41715</name>
</gene>
<dbReference type="EMBL" id="JBHSBC010000066">
    <property type="protein sequence ID" value="MFC3986706.1"/>
    <property type="molecule type" value="Genomic_DNA"/>
</dbReference>
<dbReference type="Gene3D" id="3.90.25.10">
    <property type="entry name" value="UDP-galactose 4-epimerase, domain 1"/>
    <property type="match status" value="1"/>
</dbReference>
<feature type="domain" description="NmrA-like" evidence="3">
    <location>
        <begin position="5"/>
        <end position="268"/>
    </location>
</feature>
<dbReference type="RefSeq" id="WP_386197077.1">
    <property type="nucleotide sequence ID" value="NZ_JBHSBC010000066.1"/>
</dbReference>
<evidence type="ECO:0000313" key="4">
    <source>
        <dbReference type="EMBL" id="MFC3986706.1"/>
    </source>
</evidence>
<evidence type="ECO:0000256" key="2">
    <source>
        <dbReference type="ARBA" id="ARBA00022857"/>
    </source>
</evidence>
<protein>
    <submittedName>
        <fullName evidence="4">NmrA/HSCARG family protein</fullName>
    </submittedName>
</protein>
<organism evidence="4 5">
    <name type="scientific">Streptosporangium jomthongense</name>
    <dbReference type="NCBI Taxonomy" id="1193683"/>
    <lineage>
        <taxon>Bacteria</taxon>
        <taxon>Bacillati</taxon>
        <taxon>Actinomycetota</taxon>
        <taxon>Actinomycetes</taxon>
        <taxon>Streptosporangiales</taxon>
        <taxon>Streptosporangiaceae</taxon>
        <taxon>Streptosporangium</taxon>
    </lineage>
</organism>
<proteinExistence type="inferred from homology"/>
<comment type="caution">
    <text evidence="4">The sequence shown here is derived from an EMBL/GenBank/DDBJ whole genome shotgun (WGS) entry which is preliminary data.</text>
</comment>
<reference evidence="5" key="1">
    <citation type="journal article" date="2019" name="Int. J. Syst. Evol. Microbiol.">
        <title>The Global Catalogue of Microorganisms (GCM) 10K type strain sequencing project: providing services to taxonomists for standard genome sequencing and annotation.</title>
        <authorList>
            <consortium name="The Broad Institute Genomics Platform"/>
            <consortium name="The Broad Institute Genome Sequencing Center for Infectious Disease"/>
            <person name="Wu L."/>
            <person name="Ma J."/>
        </authorList>
    </citation>
    <scope>NUCLEOTIDE SEQUENCE [LARGE SCALE GENOMIC DNA]</scope>
    <source>
        <strain evidence="5">TBRC 7912</strain>
    </source>
</reference>
<dbReference type="InterPro" id="IPR036291">
    <property type="entry name" value="NAD(P)-bd_dom_sf"/>
</dbReference>
<dbReference type="Gene3D" id="3.40.50.720">
    <property type="entry name" value="NAD(P)-binding Rossmann-like Domain"/>
    <property type="match status" value="1"/>
</dbReference>
<evidence type="ECO:0000313" key="5">
    <source>
        <dbReference type="Proteomes" id="UP001595698"/>
    </source>
</evidence>
<accession>A0ABV8FFJ0</accession>
<dbReference type="InterPro" id="IPR008030">
    <property type="entry name" value="NmrA-like"/>
</dbReference>
<dbReference type="Proteomes" id="UP001595698">
    <property type="component" value="Unassembled WGS sequence"/>
</dbReference>
<sequence>MPDPVLVTGATGKQGGAVARALLAAGTPVRVLLRDPESEPARAVLALGAEPVLGDLDDPASLTAAVTGVRGVFSVQLPDLTNLMSDGEAVRGRNLVEAARAAGVAQFVHTSVSGAGDEVRAVPGWTPDEWSRHYWASKAHVDDLVRTAGFPRWTILKPATFMENLLGRSYMFGDWAEQGFVTAFAKDTRLSLVAVPDIGAAAAAAFADPARFTGADVELAGDLLTMTEIAEILSGVLGRTVEAPVLSAEQAVARGLPPMMVNMQQQMNVLGQAAHPEHAHAFGLTMTGFAAWARDAFGGAHSS</sequence>
<dbReference type="PANTHER" id="PTHR42748">
    <property type="entry name" value="NITROGEN METABOLITE REPRESSION PROTEIN NMRA FAMILY MEMBER"/>
    <property type="match status" value="1"/>
</dbReference>
<comment type="similarity">
    <text evidence="1">Belongs to the NmrA-type oxidoreductase family.</text>
</comment>
<keyword evidence="5" id="KW-1185">Reference proteome</keyword>
<dbReference type="CDD" id="cd05251">
    <property type="entry name" value="NmrA_like_SDR_a"/>
    <property type="match status" value="1"/>
</dbReference>
<evidence type="ECO:0000259" key="3">
    <source>
        <dbReference type="Pfam" id="PF05368"/>
    </source>
</evidence>
<dbReference type="PANTHER" id="PTHR42748:SF7">
    <property type="entry name" value="NMRA LIKE REDOX SENSOR 1-RELATED"/>
    <property type="match status" value="1"/>
</dbReference>
<dbReference type="Pfam" id="PF05368">
    <property type="entry name" value="NmrA"/>
    <property type="match status" value="1"/>
</dbReference>